<accession>C7R3L4</accession>
<keyword evidence="1" id="KW-0732">Signal</keyword>
<dbReference type="OrthoDB" id="5144343at2"/>
<dbReference type="RefSeq" id="WP_015771378.1">
    <property type="nucleotide sequence ID" value="NC_013174.1"/>
</dbReference>
<feature type="signal peptide" evidence="1">
    <location>
        <begin position="1"/>
        <end position="22"/>
    </location>
</feature>
<gene>
    <name evidence="2" type="ordered locus">Jden_1094</name>
</gene>
<dbReference type="eggNOG" id="ENOG5033E2Y">
    <property type="taxonomic scope" value="Bacteria"/>
</dbReference>
<proteinExistence type="predicted"/>
<dbReference type="KEGG" id="jde:Jden_1094"/>
<evidence type="ECO:0000256" key="1">
    <source>
        <dbReference type="SAM" id="SignalP"/>
    </source>
</evidence>
<dbReference type="EMBL" id="CP001706">
    <property type="protein sequence ID" value="ACV08750.1"/>
    <property type="molecule type" value="Genomic_DNA"/>
</dbReference>
<feature type="chain" id="PRO_5002983364" evidence="1">
    <location>
        <begin position="23"/>
        <end position="147"/>
    </location>
</feature>
<organism evidence="2 3">
    <name type="scientific">Jonesia denitrificans (strain ATCC 14870 / DSM 20603 / BCRC 15368 / CIP 55.134 / JCM 11481 / NBRC 15587 / NCTC 10816 / Prevot 55134)</name>
    <name type="common">Listeria denitrificans</name>
    <dbReference type="NCBI Taxonomy" id="471856"/>
    <lineage>
        <taxon>Bacteria</taxon>
        <taxon>Bacillati</taxon>
        <taxon>Actinomycetota</taxon>
        <taxon>Actinomycetes</taxon>
        <taxon>Micrococcales</taxon>
        <taxon>Jonesiaceae</taxon>
        <taxon>Jonesia</taxon>
    </lineage>
</organism>
<reference evidence="2 3" key="1">
    <citation type="journal article" date="2009" name="Stand. Genomic Sci.">
        <title>Complete genome sequence of Jonesia denitrificans type strain (Prevot 55134).</title>
        <authorList>
            <person name="Pukall R."/>
            <person name="Gehrich-Schroter G."/>
            <person name="Lapidus A."/>
            <person name="Nolan M."/>
            <person name="Glavina Del Rio T."/>
            <person name="Lucas S."/>
            <person name="Chen F."/>
            <person name="Tice H."/>
            <person name="Pitluck S."/>
            <person name="Cheng J.F."/>
            <person name="Copeland A."/>
            <person name="Saunders E."/>
            <person name="Brettin T."/>
            <person name="Detter J.C."/>
            <person name="Bruce D."/>
            <person name="Goodwin L."/>
            <person name="Pati A."/>
            <person name="Ivanova N."/>
            <person name="Mavromatis K."/>
            <person name="Ovchinnikova G."/>
            <person name="Chen A."/>
            <person name="Palaniappan K."/>
            <person name="Land M."/>
            <person name="Hauser L."/>
            <person name="Chang Y.J."/>
            <person name="Jeffries C.D."/>
            <person name="Chain P."/>
            <person name="Goker M."/>
            <person name="Bristow J."/>
            <person name="Eisen J.A."/>
            <person name="Markowitz V."/>
            <person name="Hugenholtz P."/>
            <person name="Kyrpides N.C."/>
            <person name="Klenk H.P."/>
            <person name="Han C."/>
        </authorList>
    </citation>
    <scope>NUCLEOTIDE SEQUENCE [LARGE SCALE GENOMIC DNA]</scope>
    <source>
        <strain evidence="3">ATCC 14870 / DSM 20603 / BCRC 15368 / CIP 55.134 / JCM 11481 / NBRC 15587 / NCTC 10816 / Prevot 55134</strain>
    </source>
</reference>
<sequence>MSNTSPAVTVLLTQVATAQALAAACAMSGAKVWCVDSPIGAYAVTQPNQSGEQLAAALTALAKQAPAVLVSAHDGQIHASQWEEGAKVGDLPPGLVLDGAPHELEDLLLGQTSIDTLPDVVDASTISRFKAMRMLAKNARQYRTEKS</sequence>
<name>C7R3L4_JONDD</name>
<protein>
    <submittedName>
        <fullName evidence="2">Uncharacterized protein</fullName>
    </submittedName>
</protein>
<evidence type="ECO:0000313" key="3">
    <source>
        <dbReference type="Proteomes" id="UP000000628"/>
    </source>
</evidence>
<dbReference type="AlphaFoldDB" id="C7R3L4"/>
<dbReference type="Proteomes" id="UP000000628">
    <property type="component" value="Chromosome"/>
</dbReference>
<dbReference type="STRING" id="471856.Jden_1094"/>
<dbReference type="HOGENOM" id="CLU_1601539_0_0_11"/>
<keyword evidence="3" id="KW-1185">Reference proteome</keyword>
<evidence type="ECO:0000313" key="2">
    <source>
        <dbReference type="EMBL" id="ACV08750.1"/>
    </source>
</evidence>